<gene>
    <name evidence="3" type="ORF">C8263_11605</name>
</gene>
<dbReference type="AlphaFoldDB" id="A0A2T3W764"/>
<dbReference type="Proteomes" id="UP000240317">
    <property type="component" value="Unassembled WGS sequence"/>
</dbReference>
<organism evidence="3 4">
    <name type="scientific">Deinococcus arcticus</name>
    <dbReference type="NCBI Taxonomy" id="2136176"/>
    <lineage>
        <taxon>Bacteria</taxon>
        <taxon>Thermotogati</taxon>
        <taxon>Deinococcota</taxon>
        <taxon>Deinococci</taxon>
        <taxon>Deinococcales</taxon>
        <taxon>Deinococcaceae</taxon>
        <taxon>Deinococcus</taxon>
    </lineage>
</organism>
<dbReference type="PROSITE" id="PS50082">
    <property type="entry name" value="WD_REPEATS_2"/>
    <property type="match status" value="1"/>
</dbReference>
<keyword evidence="1" id="KW-0853">WD repeat</keyword>
<dbReference type="InterPro" id="IPR001680">
    <property type="entry name" value="WD40_rpt"/>
</dbReference>
<evidence type="ECO:0000256" key="1">
    <source>
        <dbReference type="PROSITE-ProRule" id="PRU00221"/>
    </source>
</evidence>
<dbReference type="EMBL" id="PYSV01000010">
    <property type="protein sequence ID" value="PTA67746.1"/>
    <property type="molecule type" value="Genomic_DNA"/>
</dbReference>
<dbReference type="SUPFAM" id="SSF75011">
    <property type="entry name" value="3-carboxy-cis,cis-mucoante lactonizing enzyme"/>
    <property type="match status" value="1"/>
</dbReference>
<evidence type="ECO:0000313" key="4">
    <source>
        <dbReference type="Proteomes" id="UP000240317"/>
    </source>
</evidence>
<comment type="caution">
    <text evidence="3">The sequence shown here is derived from an EMBL/GenBank/DDBJ whole genome shotgun (WGS) entry which is preliminary data.</text>
</comment>
<keyword evidence="4" id="KW-1185">Reference proteome</keyword>
<feature type="chain" id="PRO_5015699409" description="WD40 repeat domain-containing protein" evidence="2">
    <location>
        <begin position="17"/>
        <end position="335"/>
    </location>
</feature>
<evidence type="ECO:0000256" key="2">
    <source>
        <dbReference type="SAM" id="SignalP"/>
    </source>
</evidence>
<dbReference type="InterPro" id="IPR015943">
    <property type="entry name" value="WD40/YVTN_repeat-like_dom_sf"/>
</dbReference>
<feature type="repeat" description="WD" evidence="1">
    <location>
        <begin position="129"/>
        <end position="160"/>
    </location>
</feature>
<accession>A0A2T3W764</accession>
<sequence>MRALPFALAVLGSALALSPAPLRWSAPAALLGFGGQGQVVTAPLVTGRGPDFSQLEVRGPNTGRVTQTLTLPTAKAGPPLAPAWTPDLNTLAWLSQPGPGQAPTLHVRRGETLRTLGGPGQGLEGAQVLALSPDGQALYVGNFNGDVQVWNTDSGEREHTLLQNSWGAERLRPSLDGTRLFVGTRSHATVYDTRTWAAQALPGAFAKTARSLAFTPDSRALYVADGHDPVRRYALTTPGRVTTLPRPTAPCDMPFWQGRCAAGPVTLSLSAGGRTLLVGYFSGLAVVYGAATGREQGRQAGTLPFFTAMTPDGQTLLSGGVGGTPLQARPLPQAA</sequence>
<proteinExistence type="predicted"/>
<feature type="signal peptide" evidence="2">
    <location>
        <begin position="1"/>
        <end position="16"/>
    </location>
</feature>
<dbReference type="RefSeq" id="WP_107138286.1">
    <property type="nucleotide sequence ID" value="NZ_PYSV01000010.1"/>
</dbReference>
<name>A0A2T3W764_9DEIO</name>
<protein>
    <recommendedName>
        <fullName evidence="5">WD40 repeat domain-containing protein</fullName>
    </recommendedName>
</protein>
<evidence type="ECO:0008006" key="5">
    <source>
        <dbReference type="Google" id="ProtNLM"/>
    </source>
</evidence>
<dbReference type="Gene3D" id="2.130.10.10">
    <property type="entry name" value="YVTN repeat-like/Quinoprotein amine dehydrogenase"/>
    <property type="match status" value="1"/>
</dbReference>
<keyword evidence="2" id="KW-0732">Signal</keyword>
<evidence type="ECO:0000313" key="3">
    <source>
        <dbReference type="EMBL" id="PTA67746.1"/>
    </source>
</evidence>
<reference evidence="3 4" key="1">
    <citation type="submission" date="2018-03" db="EMBL/GenBank/DDBJ databases">
        <title>Draft genome of Deinococcus sp. OD32.</title>
        <authorList>
            <person name="Wang X.-P."/>
            <person name="Du Z.-J."/>
        </authorList>
    </citation>
    <scope>NUCLEOTIDE SEQUENCE [LARGE SCALE GENOMIC DNA]</scope>
    <source>
        <strain evidence="3 4">OD32</strain>
    </source>
</reference>
<dbReference type="OrthoDB" id="9802240at2"/>